<comment type="caution">
    <text evidence="9">The sequence shown here is derived from an EMBL/GenBank/DDBJ whole genome shotgun (WGS) entry which is preliminary data.</text>
</comment>
<proteinExistence type="inferred from homology"/>
<keyword evidence="6 7" id="KW-0998">Cell outer membrane</keyword>
<dbReference type="Gene3D" id="2.40.170.20">
    <property type="entry name" value="TonB-dependent receptor, beta-barrel domain"/>
    <property type="match status" value="1"/>
</dbReference>
<comment type="similarity">
    <text evidence="7">Belongs to the TonB-dependent receptor family.</text>
</comment>
<dbReference type="InterPro" id="IPR008969">
    <property type="entry name" value="CarboxyPept-like_regulatory"/>
</dbReference>
<dbReference type="Gene3D" id="2.170.130.10">
    <property type="entry name" value="TonB-dependent receptor, plug domain"/>
    <property type="match status" value="1"/>
</dbReference>
<evidence type="ECO:0000259" key="8">
    <source>
        <dbReference type="SMART" id="SM00965"/>
    </source>
</evidence>
<evidence type="ECO:0000256" key="4">
    <source>
        <dbReference type="ARBA" id="ARBA00022692"/>
    </source>
</evidence>
<dbReference type="InterPro" id="IPR023996">
    <property type="entry name" value="TonB-dep_OMP_SusC/RagA"/>
</dbReference>
<keyword evidence="5 7" id="KW-0472">Membrane</keyword>
<dbReference type="InterPro" id="IPR036942">
    <property type="entry name" value="Beta-barrel_TonB_sf"/>
</dbReference>
<keyword evidence="3 7" id="KW-1134">Transmembrane beta strand</keyword>
<dbReference type="EMBL" id="PVBQ01000005">
    <property type="protein sequence ID" value="PRD47750.1"/>
    <property type="molecule type" value="Genomic_DNA"/>
</dbReference>
<dbReference type="Pfam" id="PF07715">
    <property type="entry name" value="Plug"/>
    <property type="match status" value="1"/>
</dbReference>
<reference evidence="9 10" key="1">
    <citation type="submission" date="2018-02" db="EMBL/GenBank/DDBJ databases">
        <title>The draft genome of Sphingobacterium sp. 5JN-11.</title>
        <authorList>
            <person name="Liu L."/>
            <person name="Li L."/>
            <person name="Liang L."/>
            <person name="Zhang X."/>
            <person name="Wang T."/>
        </authorList>
    </citation>
    <scope>NUCLEOTIDE SEQUENCE [LARGE SCALE GENOMIC DNA]</scope>
    <source>
        <strain evidence="9 10">5JN-11</strain>
    </source>
</reference>
<evidence type="ECO:0000256" key="2">
    <source>
        <dbReference type="ARBA" id="ARBA00022448"/>
    </source>
</evidence>
<dbReference type="Proteomes" id="UP000239711">
    <property type="component" value="Unassembled WGS sequence"/>
</dbReference>
<evidence type="ECO:0000256" key="5">
    <source>
        <dbReference type="ARBA" id="ARBA00023136"/>
    </source>
</evidence>
<dbReference type="PROSITE" id="PS52016">
    <property type="entry name" value="TONB_DEPENDENT_REC_3"/>
    <property type="match status" value="1"/>
</dbReference>
<dbReference type="OrthoDB" id="9768177at2"/>
<keyword evidence="4 7" id="KW-0812">Transmembrane</keyword>
<feature type="domain" description="Secretin/TonB short N-terminal" evidence="8">
    <location>
        <begin position="66"/>
        <end position="116"/>
    </location>
</feature>
<gene>
    <name evidence="9" type="ORF">C5745_07480</name>
</gene>
<dbReference type="SUPFAM" id="SSF56935">
    <property type="entry name" value="Porins"/>
    <property type="match status" value="1"/>
</dbReference>
<dbReference type="Gene3D" id="2.60.40.1120">
    <property type="entry name" value="Carboxypeptidase-like, regulatory domain"/>
    <property type="match status" value="1"/>
</dbReference>
<dbReference type="Pfam" id="PF13715">
    <property type="entry name" value="CarbopepD_reg_2"/>
    <property type="match status" value="1"/>
</dbReference>
<dbReference type="NCBIfam" id="TIGR04056">
    <property type="entry name" value="OMP_RagA_SusC"/>
    <property type="match status" value="1"/>
</dbReference>
<name>A0A2S9J4S0_9SPHI</name>
<dbReference type="AlphaFoldDB" id="A0A2S9J4S0"/>
<evidence type="ECO:0000256" key="1">
    <source>
        <dbReference type="ARBA" id="ARBA00004571"/>
    </source>
</evidence>
<dbReference type="SUPFAM" id="SSF49464">
    <property type="entry name" value="Carboxypeptidase regulatory domain-like"/>
    <property type="match status" value="1"/>
</dbReference>
<evidence type="ECO:0000313" key="9">
    <source>
        <dbReference type="EMBL" id="PRD47750.1"/>
    </source>
</evidence>
<keyword evidence="2 7" id="KW-0813">Transport</keyword>
<dbReference type="GO" id="GO:0009279">
    <property type="term" value="C:cell outer membrane"/>
    <property type="evidence" value="ECO:0007669"/>
    <property type="project" value="UniProtKB-SubCell"/>
</dbReference>
<sequence length="1106" mass="122758">MNFYTCVKGFSLPLTYRTLLIMKLTVFLTMVVVLKASAVSFGQITISARNIPLSDAMESVQKQSGYKFFLHGRELANTSLTVHIKDASLEETMDVLLGGLGLDWELEGKTIIITRRPEYNMTITRVQPPRSQDHTINGKVVDGQGNAIEGVTVTVKGTSVATTTDPEGYFKLVLKERRQILLFMMIGFESREIRLDSQSNITVTLTEAINDLDEVVVVGYGTQKRSDLTGSIASADLDALSGTPNLNIFQSVQGTVPGLNVGMVDEAGETPSISIRGRTSLSGNQSPLIILDGIIFYGNLASINPNDIKTMDVLKDASSKAIYGAQAANGVILITTKSGRGEQKPQISYTGSYAFGGPSNRLHTRNRESYLQMIQDIFWRDAYTEESGYLQLDENFNILETNPFSRELAVKGYKTGADVDWWELGTTNASIQQHNVGIQGASARTNYYLSLAYDKQQNYIINDKMNRKAGRINIETQLTEWLNVGVQTFGTFADFSGASPNLTQLTQAGPLRTPYDETGKLITEFGGLNNPLIAVNTDDLDQRNELFGNLYAKIKAPFLPGFSWDINYGNTLQWRRQFNSNPYVNAETGEAWKNNSELYSYTFDNILNYTKELGENHHIDATLVIGKSHREADSTMARATSLANQTLGYNDLSQGINQFTNSSAWEETSLYQMFRINYAAFSKYYLTATLRRDGFSGFAENEKTAYFPSVGIGWTVSEEAFLRPVTWLNHLKLRFSYGVNGNLVQRYSSLASVGSSPAYVFGDGASTAYGHAPSSLPNPDLRWEKTYGSNFGLDFGIFGDRVVGNLEYYQTTTRDLIWSRDLPILTGFNSIISNIGQIGNRGFEASITAAAIRATDFQWKITGNFSLNRNRIEKLLGDIDGDGREDDLMTSNLFIGEPIGAVFGYDVDGIYQFDEEIPTGYYVGSYRIVDHTGDGVLSAADRVILGMMDPLYRFSIHNHFQYKGFSLKFFLNSIQGGRKGYLGENEPFEARSADAISDMGIWEEVDFWTPSNPGGQFRSPASTSSINPMLYGRRSFLRLQDVILSYNFDTALLSRLKVSGLTVTLAGKNLFTLTDWKGWDPETGSGLGYGSRPVMRHYSIGLALTF</sequence>
<evidence type="ECO:0000256" key="3">
    <source>
        <dbReference type="ARBA" id="ARBA00022452"/>
    </source>
</evidence>
<dbReference type="InterPro" id="IPR011662">
    <property type="entry name" value="Secretin/TonB_short_N"/>
</dbReference>
<dbReference type="InterPro" id="IPR012910">
    <property type="entry name" value="Plug_dom"/>
</dbReference>
<dbReference type="InterPro" id="IPR037066">
    <property type="entry name" value="Plug_dom_sf"/>
</dbReference>
<comment type="subcellular location">
    <subcellularLocation>
        <location evidence="1 7">Cell outer membrane</location>
        <topology evidence="1 7">Multi-pass membrane protein</topology>
    </subcellularLocation>
</comment>
<dbReference type="SMART" id="SM00965">
    <property type="entry name" value="STN"/>
    <property type="match status" value="1"/>
</dbReference>
<evidence type="ECO:0000256" key="7">
    <source>
        <dbReference type="PROSITE-ProRule" id="PRU01360"/>
    </source>
</evidence>
<evidence type="ECO:0000256" key="6">
    <source>
        <dbReference type="ARBA" id="ARBA00023237"/>
    </source>
</evidence>
<keyword evidence="10" id="KW-1185">Reference proteome</keyword>
<dbReference type="InterPro" id="IPR023997">
    <property type="entry name" value="TonB-dep_OMP_SusC/RagA_CS"/>
</dbReference>
<evidence type="ECO:0000313" key="10">
    <source>
        <dbReference type="Proteomes" id="UP000239711"/>
    </source>
</evidence>
<accession>A0A2S9J4S0</accession>
<dbReference type="InterPro" id="IPR039426">
    <property type="entry name" value="TonB-dep_rcpt-like"/>
</dbReference>
<protein>
    <submittedName>
        <fullName evidence="9">SusC/RagA family TonB-linked outer membrane protein</fullName>
    </submittedName>
</protein>
<organism evidence="9 10">
    <name type="scientific">Sphingobacterium haloxyli</name>
    <dbReference type="NCBI Taxonomy" id="2100533"/>
    <lineage>
        <taxon>Bacteria</taxon>
        <taxon>Pseudomonadati</taxon>
        <taxon>Bacteroidota</taxon>
        <taxon>Sphingobacteriia</taxon>
        <taxon>Sphingobacteriales</taxon>
        <taxon>Sphingobacteriaceae</taxon>
        <taxon>Sphingobacterium</taxon>
    </lineage>
</organism>
<dbReference type="NCBIfam" id="TIGR04057">
    <property type="entry name" value="SusC_RagA_signa"/>
    <property type="match status" value="1"/>
</dbReference>
<dbReference type="Gene3D" id="3.55.50.30">
    <property type="match status" value="1"/>
</dbReference>
<dbReference type="RefSeq" id="WP_105716377.1">
    <property type="nucleotide sequence ID" value="NZ_PVBQ01000005.1"/>
</dbReference>